<evidence type="ECO:0000256" key="9">
    <source>
        <dbReference type="ARBA" id="ARBA00023136"/>
    </source>
</evidence>
<keyword evidence="6" id="KW-0732">Signal</keyword>
<sequence length="719" mass="77401">MYNSPSLSRFISSSLKANIDRSDGGRSLKPQSPLTTDTLPVFFFFLPLMMARGLARFLVSLLALAICNAASVSHPISDSHRSAALDVFVPLDGSYKSLEEAYEALKSLEILGIDKKSDLSSGTCENVVKVLGSPSSALKDVFYALSVNGILKCKTGEDVPMDIVSKLQAGAKDAKLLLDFYYSIRGLVLVKEQFSGTDLTLGDAEAIFRSVKALSQSDGRWRYSSNNAESSTFAAGLAFETLAGVISLAPSEIDQSLIQTVKTGILKLFDSIQKYDDGTFYFDGSEGPISTTASVIRGLTSFAASESTGLNLPGDKIVGLAKFFLGVGIPAIICATVVFCDFRFSVPLILSLPSTVISLTKKEPLKVKVSTVLGSKAPALSVKLAEALNSKGSSVINNQELKFDADSATYFLDSFPKNFDVGKYTFVFEILLDESAIEKGYITQAQTKVPIAATGAIGIENAEISVLDSDVGSIESQKKLDLTKDGAVSLSANHLQKLRLSFQLTTPLGLVFKPHQAFLKLKHESQVEHIFLVKTSGKKAELVLDFLGLVEKLYYLSGKYEIQLTIGDASMENSLLSNIGHIELDLPERPEKAPLPPLQPTDPYSRYGPKAEISHIFRIPEKLPAKQLSLIFLGLIVLPFIAFLIGLTRLGVNIKSFPSSVGAATSALLFHGGIGAVLLLYLDLFTTLKALSMLGVFLLFVGHRTLSNLAAASNKLKSA</sequence>
<keyword evidence="7 10" id="KW-0256">Endoplasmic reticulum</keyword>
<organism evidence="15 16">
    <name type="scientific">Brassica cretica</name>
    <name type="common">Mustard</name>
    <dbReference type="NCBI Taxonomy" id="69181"/>
    <lineage>
        <taxon>Eukaryota</taxon>
        <taxon>Viridiplantae</taxon>
        <taxon>Streptophyta</taxon>
        <taxon>Embryophyta</taxon>
        <taxon>Tracheophyta</taxon>
        <taxon>Spermatophyta</taxon>
        <taxon>Magnoliopsida</taxon>
        <taxon>eudicotyledons</taxon>
        <taxon>Gunneridae</taxon>
        <taxon>Pentapetalae</taxon>
        <taxon>rosids</taxon>
        <taxon>malvids</taxon>
        <taxon>Brassicales</taxon>
        <taxon>Brassicaceae</taxon>
        <taxon>Brassiceae</taxon>
        <taxon>Brassica</taxon>
    </lineage>
</organism>
<keyword evidence="8 10" id="KW-1133">Transmembrane helix</keyword>
<accession>A0A8S9N1L4</accession>
<dbReference type="InterPro" id="IPR055373">
    <property type="entry name" value="Ribophorin_II_N"/>
</dbReference>
<dbReference type="InterPro" id="IPR055374">
    <property type="entry name" value="Ribophorin_II_3rd"/>
</dbReference>
<feature type="domain" description="Ribophorin II N-terminal" evidence="11">
    <location>
        <begin position="76"/>
        <end position="330"/>
    </location>
</feature>
<feature type="transmembrane region" description="Helical" evidence="10">
    <location>
        <begin position="628"/>
        <end position="648"/>
    </location>
</feature>
<dbReference type="Pfam" id="PF25147">
    <property type="entry name" value="Ribophorin_II_C"/>
    <property type="match status" value="1"/>
</dbReference>
<dbReference type="PANTHER" id="PTHR12640:SF0">
    <property type="entry name" value="DOLICHYL-DIPHOSPHOOLIGOSACCHARIDE--PROTEIN GLYCOSYLTRANSFERASE SUBUNIT 2"/>
    <property type="match status" value="1"/>
</dbReference>
<comment type="caution">
    <text evidence="15">The sequence shown here is derived from an EMBL/GenBank/DDBJ whole genome shotgun (WGS) entry which is preliminary data.</text>
</comment>
<gene>
    <name evidence="15" type="ORF">F2Q69_00057140</name>
</gene>
<dbReference type="GO" id="GO:0006487">
    <property type="term" value="P:protein N-linked glycosylation"/>
    <property type="evidence" value="ECO:0007669"/>
    <property type="project" value="UniProtKB-UniRule"/>
</dbReference>
<evidence type="ECO:0000259" key="13">
    <source>
        <dbReference type="Pfam" id="PF23861"/>
    </source>
</evidence>
<evidence type="ECO:0000313" key="15">
    <source>
        <dbReference type="EMBL" id="KAF3486544.1"/>
    </source>
</evidence>
<proteinExistence type="inferred from homology"/>
<dbReference type="AlphaFoldDB" id="A0A8S9N1L4"/>
<evidence type="ECO:0000313" key="16">
    <source>
        <dbReference type="Proteomes" id="UP000712600"/>
    </source>
</evidence>
<dbReference type="GO" id="GO:0008250">
    <property type="term" value="C:oligosaccharyltransferase complex"/>
    <property type="evidence" value="ECO:0007669"/>
    <property type="project" value="UniProtKB-UniRule"/>
</dbReference>
<comment type="pathway">
    <text evidence="3 10">Protein modification; protein glycosylation.</text>
</comment>
<comment type="subunit">
    <text evidence="10">Component of the oligosaccharyltransferase (OST) complex.</text>
</comment>
<evidence type="ECO:0000256" key="8">
    <source>
        <dbReference type="ARBA" id="ARBA00022989"/>
    </source>
</evidence>
<feature type="domain" description="Ribophorin II second" evidence="13">
    <location>
        <begin position="348"/>
        <end position="452"/>
    </location>
</feature>
<dbReference type="InterPro" id="IPR056790">
    <property type="entry name" value="Ribophorin_II_C"/>
</dbReference>
<evidence type="ECO:0000256" key="2">
    <source>
        <dbReference type="ARBA" id="ARBA00004477"/>
    </source>
</evidence>
<reference evidence="15" key="1">
    <citation type="submission" date="2019-12" db="EMBL/GenBank/DDBJ databases">
        <title>Genome sequencing and annotation of Brassica cretica.</title>
        <authorList>
            <person name="Studholme D.J."/>
            <person name="Sarris P."/>
        </authorList>
    </citation>
    <scope>NUCLEOTIDE SEQUENCE</scope>
    <source>
        <strain evidence="15">PFS-109/04</strain>
        <tissue evidence="15">Leaf</tissue>
    </source>
</reference>
<dbReference type="InterPro" id="IPR055375">
    <property type="entry name" value="Ribophorin_II_2nd"/>
</dbReference>
<comment type="subcellular location">
    <subcellularLocation>
        <location evidence="2 10">Endoplasmic reticulum membrane</location>
        <topology evidence="2 10">Multi-pass membrane protein</topology>
    </subcellularLocation>
</comment>
<keyword evidence="9 10" id="KW-0472">Membrane</keyword>
<feature type="domain" description="Ribophorin II C-terminal" evidence="14">
    <location>
        <begin position="617"/>
        <end position="711"/>
    </location>
</feature>
<protein>
    <recommendedName>
        <fullName evidence="10">Dolichyl-diphosphooligosaccharide--protein glycosyltransferase subunit 2</fullName>
    </recommendedName>
    <alternativeName>
        <fullName evidence="10">Ribophorin-2</fullName>
    </alternativeName>
</protein>
<feature type="transmembrane region" description="Helical" evidence="10">
    <location>
        <begin position="323"/>
        <end position="344"/>
    </location>
</feature>
<evidence type="ECO:0000259" key="12">
    <source>
        <dbReference type="Pfam" id="PF23860"/>
    </source>
</evidence>
<evidence type="ECO:0000256" key="3">
    <source>
        <dbReference type="ARBA" id="ARBA00004922"/>
    </source>
</evidence>
<feature type="transmembrane region" description="Helical" evidence="10">
    <location>
        <begin position="660"/>
        <end position="682"/>
    </location>
</feature>
<evidence type="ECO:0000256" key="7">
    <source>
        <dbReference type="ARBA" id="ARBA00022824"/>
    </source>
</evidence>
<dbReference type="EMBL" id="QGKX02002183">
    <property type="protein sequence ID" value="KAF3486544.1"/>
    <property type="molecule type" value="Genomic_DNA"/>
</dbReference>
<keyword evidence="5 10" id="KW-0812">Transmembrane</keyword>
<dbReference type="Proteomes" id="UP000712600">
    <property type="component" value="Unassembled WGS sequence"/>
</dbReference>
<dbReference type="Pfam" id="PF23861">
    <property type="entry name" value="Ribophorin_II_2nd"/>
    <property type="match status" value="1"/>
</dbReference>
<dbReference type="PANTHER" id="PTHR12640">
    <property type="entry name" value="RIBOPHORIN II"/>
    <property type="match status" value="1"/>
</dbReference>
<evidence type="ECO:0000256" key="6">
    <source>
        <dbReference type="ARBA" id="ARBA00022729"/>
    </source>
</evidence>
<name>A0A8S9N1L4_BRACR</name>
<dbReference type="Pfam" id="PF05817">
    <property type="entry name" value="Ribophorin_II"/>
    <property type="match status" value="1"/>
</dbReference>
<evidence type="ECO:0000259" key="14">
    <source>
        <dbReference type="Pfam" id="PF25147"/>
    </source>
</evidence>
<evidence type="ECO:0000259" key="11">
    <source>
        <dbReference type="Pfam" id="PF05817"/>
    </source>
</evidence>
<evidence type="ECO:0000256" key="4">
    <source>
        <dbReference type="ARBA" id="ARBA00009038"/>
    </source>
</evidence>
<comment type="function">
    <text evidence="1 10">Subunit of the oligosaccharyl transferase (OST) complex that catalyzes the initial transfer of a defined glycan (Glc(3)Man(9)GlcNAc(2) in eukaryotes) from the lipid carrier dolichol-pyrophosphate to an asparagine residue within an Asn-X-Ser/Thr consensus motif in nascent polypeptide chains, the first step in protein N-glycosylation. N-glycosylation occurs cotranslationally and the complex associates with the Sec61 complex at the channel-forming translocon complex that mediates protein translocation across the endoplasmic reticulum (ER). All subunits are required for a maximal enzyme activity.</text>
</comment>
<feature type="domain" description="Ribophorin II third" evidence="12">
    <location>
        <begin position="460"/>
        <end position="584"/>
    </location>
</feature>
<dbReference type="InterPro" id="IPR008814">
    <property type="entry name" value="Swp1"/>
</dbReference>
<evidence type="ECO:0000256" key="5">
    <source>
        <dbReference type="ARBA" id="ARBA00022692"/>
    </source>
</evidence>
<comment type="similarity">
    <text evidence="4 10">Belongs to the SWP1 family.</text>
</comment>
<evidence type="ECO:0000256" key="1">
    <source>
        <dbReference type="ARBA" id="ARBA00002791"/>
    </source>
</evidence>
<evidence type="ECO:0000256" key="10">
    <source>
        <dbReference type="RuleBase" id="RU366029"/>
    </source>
</evidence>
<dbReference type="Pfam" id="PF23860">
    <property type="entry name" value="Ribophorin_II_3rd"/>
    <property type="match status" value="1"/>
</dbReference>